<gene>
    <name evidence="3" type="ORF">A2696_03055</name>
</gene>
<dbReference type="SUPFAM" id="SSF46955">
    <property type="entry name" value="Putative DNA-binding domain"/>
    <property type="match status" value="1"/>
</dbReference>
<evidence type="ECO:0000313" key="3">
    <source>
        <dbReference type="EMBL" id="OGD85428.1"/>
    </source>
</evidence>
<dbReference type="PANTHER" id="PTHR30204:SF58">
    <property type="entry name" value="HTH-TYPE TRANSCRIPTIONAL REGULATOR YFMP"/>
    <property type="match status" value="1"/>
</dbReference>
<evidence type="ECO:0000313" key="4">
    <source>
        <dbReference type="Proteomes" id="UP000177069"/>
    </source>
</evidence>
<dbReference type="InterPro" id="IPR047057">
    <property type="entry name" value="MerR_fam"/>
</dbReference>
<comment type="caution">
    <text evidence="3">The sequence shown here is derived from an EMBL/GenBank/DDBJ whole genome shotgun (WGS) entry which is preliminary data.</text>
</comment>
<dbReference type="EMBL" id="MFBA01000027">
    <property type="protein sequence ID" value="OGD85428.1"/>
    <property type="molecule type" value="Genomic_DNA"/>
</dbReference>
<dbReference type="PROSITE" id="PS50937">
    <property type="entry name" value="HTH_MERR_2"/>
    <property type="match status" value="1"/>
</dbReference>
<accession>A0A1F5G0P5</accession>
<proteinExistence type="predicted"/>
<reference evidence="3 4" key="1">
    <citation type="journal article" date="2016" name="Nat. Commun.">
        <title>Thousands of microbial genomes shed light on interconnected biogeochemical processes in an aquifer system.</title>
        <authorList>
            <person name="Anantharaman K."/>
            <person name="Brown C.T."/>
            <person name="Hug L.A."/>
            <person name="Sharon I."/>
            <person name="Castelle C.J."/>
            <person name="Probst A.J."/>
            <person name="Thomas B.C."/>
            <person name="Singh A."/>
            <person name="Wilkins M.J."/>
            <person name="Karaoz U."/>
            <person name="Brodie E.L."/>
            <person name="Williams K.H."/>
            <person name="Hubbard S.S."/>
            <person name="Banfield J.F."/>
        </authorList>
    </citation>
    <scope>NUCLEOTIDE SEQUENCE [LARGE SCALE GENOMIC DNA]</scope>
</reference>
<dbReference type="SMART" id="SM00422">
    <property type="entry name" value="HTH_MERR"/>
    <property type="match status" value="1"/>
</dbReference>
<keyword evidence="1" id="KW-0238">DNA-binding</keyword>
<sequence length="104" mass="12039">MEIELQNKPLFSLSIAAELLAVHPRTLMFYEKEKLIKPARTNTGRRLFSKKDLSSLQFIRYLAEKKRVNTAGIRIILSILGELDSSNPKARQEFFADFKEQNLI</sequence>
<evidence type="ECO:0000256" key="1">
    <source>
        <dbReference type="ARBA" id="ARBA00023125"/>
    </source>
</evidence>
<dbReference type="InterPro" id="IPR000551">
    <property type="entry name" value="MerR-type_HTH_dom"/>
</dbReference>
<feature type="domain" description="HTH merR-type" evidence="2">
    <location>
        <begin position="10"/>
        <end position="60"/>
    </location>
</feature>
<dbReference type="Pfam" id="PF13411">
    <property type="entry name" value="MerR_1"/>
    <property type="match status" value="1"/>
</dbReference>
<dbReference type="PANTHER" id="PTHR30204">
    <property type="entry name" value="REDOX-CYCLING DRUG-SENSING TRANSCRIPTIONAL ACTIVATOR SOXR"/>
    <property type="match status" value="1"/>
</dbReference>
<organism evidence="3 4">
    <name type="scientific">Candidatus Curtissbacteria bacterium RIFCSPHIGHO2_01_FULL_41_13</name>
    <dbReference type="NCBI Taxonomy" id="1797745"/>
    <lineage>
        <taxon>Bacteria</taxon>
        <taxon>Candidatus Curtissiibacteriota</taxon>
    </lineage>
</organism>
<dbReference type="InterPro" id="IPR009061">
    <property type="entry name" value="DNA-bd_dom_put_sf"/>
</dbReference>
<dbReference type="Gene3D" id="1.10.1660.10">
    <property type="match status" value="1"/>
</dbReference>
<dbReference type="AlphaFoldDB" id="A0A1F5G0P5"/>
<name>A0A1F5G0P5_9BACT</name>
<dbReference type="GO" id="GO:0003677">
    <property type="term" value="F:DNA binding"/>
    <property type="evidence" value="ECO:0007669"/>
    <property type="project" value="UniProtKB-KW"/>
</dbReference>
<evidence type="ECO:0000259" key="2">
    <source>
        <dbReference type="PROSITE" id="PS50937"/>
    </source>
</evidence>
<dbReference type="Proteomes" id="UP000177069">
    <property type="component" value="Unassembled WGS sequence"/>
</dbReference>
<dbReference type="GO" id="GO:0003700">
    <property type="term" value="F:DNA-binding transcription factor activity"/>
    <property type="evidence" value="ECO:0007669"/>
    <property type="project" value="InterPro"/>
</dbReference>
<protein>
    <recommendedName>
        <fullName evidence="2">HTH merR-type domain-containing protein</fullName>
    </recommendedName>
</protein>